<dbReference type="Pfam" id="PF08240">
    <property type="entry name" value="ADH_N"/>
    <property type="match status" value="1"/>
</dbReference>
<dbReference type="InterPro" id="IPR036291">
    <property type="entry name" value="NAD(P)-bd_dom_sf"/>
</dbReference>
<feature type="active site" description="Proton donor; for dehydratase activity" evidence="8">
    <location>
        <position position="1182"/>
    </location>
</feature>
<gene>
    <name evidence="13" type="primary">azaB_3</name>
    <name evidence="13" type="ORF">LCER1_G006401</name>
</gene>
<dbReference type="FunFam" id="3.40.50.720:FF:000209">
    <property type="entry name" value="Polyketide synthase Pks12"/>
    <property type="match status" value="1"/>
</dbReference>
<dbReference type="InterPro" id="IPR049552">
    <property type="entry name" value="PKS_DH_N"/>
</dbReference>
<dbReference type="Gene3D" id="3.40.50.150">
    <property type="entry name" value="Vaccinia Virus protein VP39"/>
    <property type="match status" value="1"/>
</dbReference>
<dbReference type="InterPro" id="IPR020806">
    <property type="entry name" value="PKS_PP-bd"/>
</dbReference>
<dbReference type="CDD" id="cd02440">
    <property type="entry name" value="AdoMet_MTases"/>
    <property type="match status" value="1"/>
</dbReference>
<keyword evidence="4" id="KW-0521">NADP</keyword>
<dbReference type="InterPro" id="IPR036736">
    <property type="entry name" value="ACP-like_sf"/>
</dbReference>
<dbReference type="PANTHER" id="PTHR43775:SF29">
    <property type="entry name" value="ASPERFURANONE POLYKETIDE SYNTHASE AFOG-RELATED"/>
    <property type="match status" value="1"/>
</dbReference>
<dbReference type="Pfam" id="PF02801">
    <property type="entry name" value="Ketoacyl-synt_C"/>
    <property type="match status" value="1"/>
</dbReference>
<dbReference type="InterPro" id="IPR032821">
    <property type="entry name" value="PKS_assoc"/>
</dbReference>
<evidence type="ECO:0000256" key="1">
    <source>
        <dbReference type="ARBA" id="ARBA00022450"/>
    </source>
</evidence>
<dbReference type="Pfam" id="PF13602">
    <property type="entry name" value="ADH_zinc_N_2"/>
    <property type="match status" value="1"/>
</dbReference>
<dbReference type="Gene3D" id="3.90.180.10">
    <property type="entry name" value="Medium-chain alcohol dehydrogenases, catalytic domain"/>
    <property type="match status" value="1"/>
</dbReference>
<dbReference type="GO" id="GO:0006633">
    <property type="term" value="P:fatty acid biosynthetic process"/>
    <property type="evidence" value="ECO:0007669"/>
    <property type="project" value="InterPro"/>
</dbReference>
<dbReference type="SUPFAM" id="SSF51735">
    <property type="entry name" value="NAD(P)-binding Rossmann-fold domains"/>
    <property type="match status" value="2"/>
</dbReference>
<evidence type="ECO:0000256" key="8">
    <source>
        <dbReference type="PROSITE-ProRule" id="PRU01363"/>
    </source>
</evidence>
<dbReference type="OrthoDB" id="329835at2759"/>
<dbReference type="Gene3D" id="1.10.1200.10">
    <property type="entry name" value="ACP-like"/>
    <property type="match status" value="1"/>
</dbReference>
<dbReference type="SMART" id="SM00822">
    <property type="entry name" value="PKS_KR"/>
    <property type="match status" value="1"/>
</dbReference>
<keyword evidence="2" id="KW-0597">Phosphoprotein</keyword>
<dbReference type="InterPro" id="IPR001227">
    <property type="entry name" value="Ac_transferase_dom_sf"/>
</dbReference>
<dbReference type="InterPro" id="IPR049900">
    <property type="entry name" value="PKS_mFAS_DH"/>
</dbReference>
<dbReference type="SUPFAM" id="SSF53335">
    <property type="entry name" value="S-adenosyl-L-methionine-dependent methyltransferases"/>
    <property type="match status" value="1"/>
</dbReference>
<dbReference type="SMART" id="SM00825">
    <property type="entry name" value="PKS_KS"/>
    <property type="match status" value="1"/>
</dbReference>
<dbReference type="SUPFAM" id="SSF55048">
    <property type="entry name" value="Probable ACP-binding domain of malonyl-CoA ACP transacylase"/>
    <property type="match status" value="1"/>
</dbReference>
<evidence type="ECO:0000259" key="10">
    <source>
        <dbReference type="PROSITE" id="PS50075"/>
    </source>
</evidence>
<organism evidence="13 14">
    <name type="scientific">Lachnellula cervina</name>
    <dbReference type="NCBI Taxonomy" id="1316786"/>
    <lineage>
        <taxon>Eukaryota</taxon>
        <taxon>Fungi</taxon>
        <taxon>Dikarya</taxon>
        <taxon>Ascomycota</taxon>
        <taxon>Pezizomycotina</taxon>
        <taxon>Leotiomycetes</taxon>
        <taxon>Helotiales</taxon>
        <taxon>Lachnaceae</taxon>
        <taxon>Lachnellula</taxon>
    </lineage>
</organism>
<dbReference type="Pfam" id="PF00698">
    <property type="entry name" value="Acyl_transf_1"/>
    <property type="match status" value="1"/>
</dbReference>
<protein>
    <submittedName>
        <fullName evidence="13">Highly reducing polyketide synthase azaB</fullName>
    </submittedName>
</protein>
<dbReference type="PROSITE" id="PS00606">
    <property type="entry name" value="KS3_1"/>
    <property type="match status" value="1"/>
</dbReference>
<dbReference type="SUPFAM" id="SSF52151">
    <property type="entry name" value="FabD/lysophospholipase-like"/>
    <property type="match status" value="1"/>
</dbReference>
<evidence type="ECO:0000256" key="5">
    <source>
        <dbReference type="ARBA" id="ARBA00023002"/>
    </source>
</evidence>
<dbReference type="GO" id="GO:0016491">
    <property type="term" value="F:oxidoreductase activity"/>
    <property type="evidence" value="ECO:0007669"/>
    <property type="project" value="UniProtKB-KW"/>
</dbReference>
<dbReference type="InterPro" id="IPR013968">
    <property type="entry name" value="PKS_KR"/>
</dbReference>
<dbReference type="PROSITE" id="PS50075">
    <property type="entry name" value="CARRIER"/>
    <property type="match status" value="1"/>
</dbReference>
<dbReference type="Pfam" id="PF16197">
    <property type="entry name" value="KAsynt_C_assoc"/>
    <property type="match status" value="1"/>
</dbReference>
<dbReference type="GO" id="GO:0044550">
    <property type="term" value="P:secondary metabolite biosynthetic process"/>
    <property type="evidence" value="ECO:0007669"/>
    <property type="project" value="TreeGrafter"/>
</dbReference>
<dbReference type="InterPro" id="IPR006162">
    <property type="entry name" value="Ppantetheine_attach_site"/>
</dbReference>
<evidence type="ECO:0000256" key="2">
    <source>
        <dbReference type="ARBA" id="ARBA00022553"/>
    </source>
</evidence>
<dbReference type="InterPro" id="IPR014030">
    <property type="entry name" value="Ketoacyl_synth_N"/>
</dbReference>
<dbReference type="Pfam" id="PF14765">
    <property type="entry name" value="PS-DH"/>
    <property type="match status" value="1"/>
</dbReference>
<feature type="active site" description="Proton acceptor; for dehydratase activity" evidence="8">
    <location>
        <position position="994"/>
    </location>
</feature>
<dbReference type="Pfam" id="PF21089">
    <property type="entry name" value="PKS_DH_N"/>
    <property type="match status" value="1"/>
</dbReference>
<dbReference type="Pfam" id="PF00109">
    <property type="entry name" value="ketoacyl-synt"/>
    <property type="match status" value="1"/>
</dbReference>
<dbReference type="SUPFAM" id="SSF50129">
    <property type="entry name" value="GroES-like"/>
    <property type="match status" value="1"/>
</dbReference>
<dbReference type="SMART" id="SM00829">
    <property type="entry name" value="PKS_ER"/>
    <property type="match status" value="1"/>
</dbReference>
<keyword evidence="6" id="KW-0511">Multifunctional enzyme</keyword>
<dbReference type="InterPro" id="IPR011032">
    <property type="entry name" value="GroES-like_sf"/>
</dbReference>
<dbReference type="PROSITE" id="PS00012">
    <property type="entry name" value="PHOSPHOPANTETHEINE"/>
    <property type="match status" value="1"/>
</dbReference>
<evidence type="ECO:0000259" key="11">
    <source>
        <dbReference type="PROSITE" id="PS52004"/>
    </source>
</evidence>
<feature type="domain" description="PKS/mFAS DH" evidence="12">
    <location>
        <begin position="963"/>
        <end position="1275"/>
    </location>
</feature>
<dbReference type="CDD" id="cd00833">
    <property type="entry name" value="PKS"/>
    <property type="match status" value="1"/>
</dbReference>
<evidence type="ECO:0000256" key="3">
    <source>
        <dbReference type="ARBA" id="ARBA00022679"/>
    </source>
</evidence>
<feature type="domain" description="Carrier" evidence="10">
    <location>
        <begin position="2465"/>
        <end position="2542"/>
    </location>
</feature>
<dbReference type="SUPFAM" id="SSF53901">
    <property type="entry name" value="Thiolase-like"/>
    <property type="match status" value="1"/>
</dbReference>
<dbReference type="Pfam" id="PF00550">
    <property type="entry name" value="PP-binding"/>
    <property type="match status" value="1"/>
</dbReference>
<evidence type="ECO:0000256" key="9">
    <source>
        <dbReference type="SAM" id="MobiDB-lite"/>
    </source>
</evidence>
<dbReference type="InterPro" id="IPR020807">
    <property type="entry name" value="PKS_DH"/>
</dbReference>
<feature type="region of interest" description="N-terminal hotdog fold" evidence="8">
    <location>
        <begin position="963"/>
        <end position="1096"/>
    </location>
</feature>
<evidence type="ECO:0000256" key="6">
    <source>
        <dbReference type="ARBA" id="ARBA00023268"/>
    </source>
</evidence>
<dbReference type="InterPro" id="IPR057326">
    <property type="entry name" value="KR_dom"/>
</dbReference>
<dbReference type="EMBL" id="QGMG01000222">
    <property type="protein sequence ID" value="TVY55645.1"/>
    <property type="molecule type" value="Genomic_DNA"/>
</dbReference>
<sequence>MATSVQTPIAVVGVSYRAPGTGRKGLYDFLAEAKSAFSPIPKDRFEQEAYCYNDSEKAGVFAPKGAHFLPDDIYAFDAPFFNMNEEEVTSMDPQHRMMLECALEATENAGIPLNELAGSNTGVFAAMERCEYGERLADDLPTLTKYSAAGTSGCMASNRLSYFFDLNGPSVSLDSACSSSAYAVHLACQSLRTKECNTAFVGAASLIVNANALVLLDTMGALSPDGKCYSYDSRGNGFGRGEGGACLILKRLDDAIAAGDSIHSVIRNTVCNHSGRTRGITMPSQAGQEDVLFRVHTEVGLKPSDTTFVEGHGTGTQVGDPLDAGAIANVIAKDREDPVYIGSLKSNFGHLLSASGMLAIVKAILMIRHAIILPNSGFEEMNPKIDASKLKVAQTPVPWPSKAYRRVCVTNFGFGGSNAAVLLEEFQSDSGRANVLSNGHAILNGHGMNNEQGNVNGHSLQPDQMNGTYTNGHSKSRAYQHLLAFSAKSKKSLSQFLSSFASYLENIASSAATDTFMRDLSFTLGQRRTHFSHRLALAANSVEDLIQQLSSLPPSSTGKAHSEKEPVPAFVFTGQGAQHARMAAELYQYEPFAAALHDAEDCLQQFGATWSLAEELRKSEAEGSRVNDAEISQPACTAVQLGLVALLRSLGISPTIVAGHSSGEIAAAYTAGSLSFKTVMAIAFFRGRSTVKLNEKSDSVRGGMLALGTDVNTATALLESTAGVGRAGIAAINSPNSVTVSGDIAAVDAMEQIANAQGLFNRKLKVSLAYHSHHMELVAASYQAAIESYCDADRTSINFNNKFPSQAVFFSSVTGRTERAHTLTSASYWVKNLVSPVRFLEAVQGIVSMPDSGGKTANVIVEVGPHAALKGPINQTLQSMSENQARYLPTLVRGSDATKTVLDLARRMFIMGSSLDFAAANKTNANSACVLTDLPSYEWNKKASYLHKSRIAVQKMHPGHTYTPLLGWKMPSEGSEHTFRQVFTLDEMPWIRDHKVVGDVLFPFSGFVSLAVDAFRAVTGVTSELSSVLIRELQVKRGLKVDEDQRVDISTKLRPSETGTGTFSSTIWAFEVMTWAESTGWTTHVYGRIEAGTRDMATTVSPARSTAERALSIAKPNAENAEKEYEVFQKSGVSFGPTFKNMVGLWTAPGIAVHETVLRQIEEPLSLSSRGSHITVDPPTLDTLFHSAIVVAGKNQLGQRPVFVPVYISRYQISNVIPATAGQKFTTVTRRLGLDEKSGRLHLEFVVFASTPAGQVPCLEVDMTMLRITQPDTEIEQREGLPKGYYETWVPHAGLVDGNTLAKALADYDLDQTQLLMRRQFATVGRHFLAHALEVTVNDDRSNMPSHLSKFLGWAKKRVAEVDDLQVTSQLIDEVSRGSATGELLCAVGGEIPQILRGQVEPLEIMMKDGLLTRHYEEDMATHRGNQALSKYVAGLGELNPKLRILEVGGGTACATLPILEALSGGDGDNPPNFSQYTFTDISSGFFEDARKKLARWPQVTFSKLDIGRDPAEQGLEVGTYDLIIATNVLHATPDIEETIRNVRNLLKPGTGKLGILEVVHNNDPVALPFTLLPGWWLVSDDFRGSDNGPLMSQDNWHRLFSSNGFSGVEGAIEDWPGAAEHSMSAYWTTRTDEDVDFGLDDDLSDMLEFVIICGPTPEEIKLAEAVSKAVERIMGIPAPQIQFLSESNGVQGGFCIFLDSAKSSFLTKLASEHDFDVLKSILLDSKGLLWVTPNNDSPEYSRIKGILRTLRLEDATKKFLQVDSIPDDPAQGAGVVAQLARSLVRDRAPTASLDQEFWWRNDMIHVPRLRRLRETEETFAIEAGVSTRKEQNIWEESHGPENALRMSVDTLGSIDSIYFERHSLTRTARLGDDEIIVKVDAVGVNFRDLLLLLGTIPWSLPGVEGAGTVVQAGPNVSHVQTGDRVLYMVQEGGFSTYVRMSGLRACRLPASISATDAASLPAAYSTALMCLDRVARVRRGESVLIHAASGAVGQACICLAQNMGAVVFATAGSVEKRDFLHKTFAIPEDRIYSSRTSEFHQCILNKTDGKGVDVVVNSLSGQLLQETWSLVAEFGRFIEIGKKDIIDNSHLSMRNFYRNVTFTCVDLDQYFSKRPEFLQECLIEIVDMLKRKVIGPLQPVTKLPVSEVVSGFRKLQGGNNIGKIVAILGPGDKVMAESPSPLQQQGKLLQTNATYLITGGTGGIGRSLVAWMLDNGAANIILLGRSGASNPDVAKIIQQCNQPVNGIHVRAIACDVASREDLGAALDTINDLPLVRGVIHGSLYLRDSMFMNATFDDWQKIKGPKIDAAWHLHELLPTLDFFVALASGTGVVGNIGQSIYSGTSTFLDAFVQYRTRQGLPSVSISLPIVDDVGYVVEREGMRTQLGDNIGIKLSIAQVHAIIKGAIIGASSGLNHNSRTIAFVREDSAVSEGWEDRSHYLSAVRRKKASETDSAGQHGGSDAPAGEEGVLEALISKVSSITMIDREDVTPGRSLLEYGLDSLVAVELRNWIKRECGVELALMHIVGAVNLQALADQIISQQK</sequence>
<keyword evidence="7" id="KW-0012">Acyltransferase</keyword>
<reference evidence="13 14" key="1">
    <citation type="submission" date="2018-05" db="EMBL/GenBank/DDBJ databases">
        <title>Whole genome sequencing for identification of molecular markers to develop diagnostic detection tools for the regulated plant pathogen Lachnellula willkommii.</title>
        <authorList>
            <person name="Giroux E."/>
            <person name="Bilodeau G."/>
        </authorList>
    </citation>
    <scope>NUCLEOTIDE SEQUENCE [LARGE SCALE GENOMIC DNA]</scope>
    <source>
        <strain evidence="13 14">CBS 625.97</strain>
    </source>
</reference>
<feature type="domain" description="Ketosynthase family 3 (KS3)" evidence="11">
    <location>
        <begin position="6"/>
        <end position="425"/>
    </location>
</feature>
<dbReference type="SMART" id="SM00827">
    <property type="entry name" value="PKS_AT"/>
    <property type="match status" value="1"/>
</dbReference>
<dbReference type="InterPro" id="IPR050091">
    <property type="entry name" value="PKS_NRPS_Biosynth_Enz"/>
</dbReference>
<dbReference type="InterPro" id="IPR016035">
    <property type="entry name" value="Acyl_Trfase/lysoPLipase"/>
</dbReference>
<dbReference type="GO" id="GO:0004315">
    <property type="term" value="F:3-oxoacyl-[acyl-carrier-protein] synthase activity"/>
    <property type="evidence" value="ECO:0007669"/>
    <property type="project" value="InterPro"/>
</dbReference>
<dbReference type="Gene3D" id="3.40.47.10">
    <property type="match status" value="1"/>
</dbReference>
<dbReference type="InterPro" id="IPR042104">
    <property type="entry name" value="PKS_dehydratase_sf"/>
</dbReference>
<dbReference type="GO" id="GO:0031177">
    <property type="term" value="F:phosphopantetheine binding"/>
    <property type="evidence" value="ECO:0007669"/>
    <property type="project" value="InterPro"/>
</dbReference>
<dbReference type="InterPro" id="IPR009081">
    <property type="entry name" value="PP-bd_ACP"/>
</dbReference>
<dbReference type="Gene3D" id="3.40.366.10">
    <property type="entry name" value="Malonyl-Coenzyme A Acyl Carrier Protein, domain 2"/>
    <property type="match status" value="1"/>
</dbReference>
<dbReference type="SUPFAM" id="SSF47336">
    <property type="entry name" value="ACP-like"/>
    <property type="match status" value="1"/>
</dbReference>
<dbReference type="InterPro" id="IPR016039">
    <property type="entry name" value="Thiolase-like"/>
</dbReference>
<dbReference type="Pfam" id="PF08242">
    <property type="entry name" value="Methyltransf_12"/>
    <property type="match status" value="1"/>
</dbReference>
<dbReference type="CDD" id="cd05195">
    <property type="entry name" value="enoyl_red"/>
    <property type="match status" value="1"/>
</dbReference>
<dbReference type="InterPro" id="IPR018201">
    <property type="entry name" value="Ketoacyl_synth_AS"/>
</dbReference>
<dbReference type="InterPro" id="IPR014043">
    <property type="entry name" value="Acyl_transferase_dom"/>
</dbReference>
<evidence type="ECO:0000313" key="13">
    <source>
        <dbReference type="EMBL" id="TVY55645.1"/>
    </source>
</evidence>
<dbReference type="PANTHER" id="PTHR43775">
    <property type="entry name" value="FATTY ACID SYNTHASE"/>
    <property type="match status" value="1"/>
</dbReference>
<dbReference type="SMART" id="SM00826">
    <property type="entry name" value="PKS_DH"/>
    <property type="match status" value="1"/>
</dbReference>
<keyword evidence="1" id="KW-0596">Phosphopantetheine</keyword>
<comment type="caution">
    <text evidence="13">The sequence shown here is derived from an EMBL/GenBank/DDBJ whole genome shotgun (WGS) entry which is preliminary data.</text>
</comment>
<evidence type="ECO:0000259" key="12">
    <source>
        <dbReference type="PROSITE" id="PS52019"/>
    </source>
</evidence>
<evidence type="ECO:0000256" key="7">
    <source>
        <dbReference type="ARBA" id="ARBA00023315"/>
    </source>
</evidence>
<evidence type="ECO:0000256" key="4">
    <source>
        <dbReference type="ARBA" id="ARBA00022857"/>
    </source>
</evidence>
<accession>A0A7D8UZU6</accession>
<dbReference type="InterPro" id="IPR029063">
    <property type="entry name" value="SAM-dependent_MTases_sf"/>
</dbReference>
<dbReference type="SMART" id="SM00823">
    <property type="entry name" value="PKS_PP"/>
    <property type="match status" value="1"/>
</dbReference>
<dbReference type="InterPro" id="IPR013217">
    <property type="entry name" value="Methyltransf_12"/>
</dbReference>
<evidence type="ECO:0000313" key="14">
    <source>
        <dbReference type="Proteomes" id="UP000481288"/>
    </source>
</evidence>
<dbReference type="InterPro" id="IPR020841">
    <property type="entry name" value="PKS_Beta-ketoAc_synthase_dom"/>
</dbReference>
<dbReference type="InterPro" id="IPR014031">
    <property type="entry name" value="Ketoacyl_synth_C"/>
</dbReference>
<dbReference type="InterPro" id="IPR049551">
    <property type="entry name" value="PKS_DH_C"/>
</dbReference>
<name>A0A7D8UZU6_9HELO</name>
<feature type="region of interest" description="C-terminal hotdog fold" evidence="8">
    <location>
        <begin position="1116"/>
        <end position="1275"/>
    </location>
</feature>
<dbReference type="PROSITE" id="PS52004">
    <property type="entry name" value="KS3_2"/>
    <property type="match status" value="1"/>
</dbReference>
<dbReference type="GO" id="GO:0004312">
    <property type="term" value="F:fatty acid synthase activity"/>
    <property type="evidence" value="ECO:0007669"/>
    <property type="project" value="TreeGrafter"/>
</dbReference>
<dbReference type="Pfam" id="PF08659">
    <property type="entry name" value="KR"/>
    <property type="match status" value="1"/>
</dbReference>
<proteinExistence type="predicted"/>
<dbReference type="InterPro" id="IPR013154">
    <property type="entry name" value="ADH-like_N"/>
</dbReference>
<dbReference type="Proteomes" id="UP000481288">
    <property type="component" value="Unassembled WGS sequence"/>
</dbReference>
<keyword evidence="14" id="KW-1185">Reference proteome</keyword>
<keyword evidence="3" id="KW-0808">Transferase</keyword>
<dbReference type="PROSITE" id="PS52019">
    <property type="entry name" value="PKS_MFAS_DH"/>
    <property type="match status" value="1"/>
</dbReference>
<dbReference type="InterPro" id="IPR016036">
    <property type="entry name" value="Malonyl_transacylase_ACP-bd"/>
</dbReference>
<dbReference type="Gene3D" id="3.10.129.110">
    <property type="entry name" value="Polyketide synthase dehydratase"/>
    <property type="match status" value="1"/>
</dbReference>
<dbReference type="InterPro" id="IPR020843">
    <property type="entry name" value="ER"/>
</dbReference>
<dbReference type="Gene3D" id="3.30.70.3290">
    <property type="match status" value="1"/>
</dbReference>
<dbReference type="Gene3D" id="3.40.50.720">
    <property type="entry name" value="NAD(P)-binding Rossmann-like Domain"/>
    <property type="match status" value="1"/>
</dbReference>
<dbReference type="Pfam" id="PF22621">
    <property type="entry name" value="CurL-like_PKS_C"/>
    <property type="match status" value="1"/>
</dbReference>
<feature type="region of interest" description="Disordered" evidence="9">
    <location>
        <begin position="2446"/>
        <end position="2465"/>
    </location>
</feature>
<keyword evidence="5" id="KW-0560">Oxidoreductase</keyword>
<dbReference type="GO" id="GO:1901336">
    <property type="term" value="P:lactone biosynthetic process"/>
    <property type="evidence" value="ECO:0007669"/>
    <property type="project" value="UniProtKB-ARBA"/>
</dbReference>